<reference evidence="3 4" key="1">
    <citation type="submission" date="2014-11" db="EMBL/GenBank/DDBJ databases">
        <title>Genetic blueprint of the zoonotic pathogen Toxocara canis.</title>
        <authorList>
            <person name="Zhu X.-Q."/>
            <person name="Korhonen P.K."/>
            <person name="Cai H."/>
            <person name="Young N.D."/>
            <person name="Nejsum P."/>
            <person name="von Samson-Himmelstjerna G."/>
            <person name="Boag P.R."/>
            <person name="Tan P."/>
            <person name="Li Q."/>
            <person name="Min J."/>
            <person name="Yang Y."/>
            <person name="Wang X."/>
            <person name="Fang X."/>
            <person name="Hall R.S."/>
            <person name="Hofmann A."/>
            <person name="Sternberg P.W."/>
            <person name="Jex A.R."/>
            <person name="Gasser R.B."/>
        </authorList>
    </citation>
    <scope>NUCLEOTIDE SEQUENCE [LARGE SCALE GENOMIC DNA]</scope>
    <source>
        <strain evidence="3">PN_DK_2014</strain>
    </source>
</reference>
<accession>A0A0B2W5P7</accession>
<dbReference type="EMBL" id="JPKZ01000163">
    <property type="protein sequence ID" value="KHN88867.1"/>
    <property type="molecule type" value="Genomic_DNA"/>
</dbReference>
<evidence type="ECO:0000313" key="3">
    <source>
        <dbReference type="EMBL" id="KHN88867.1"/>
    </source>
</evidence>
<comment type="caution">
    <text evidence="3">The sequence shown here is derived from an EMBL/GenBank/DDBJ whole genome shotgun (WGS) entry which is preliminary data.</text>
</comment>
<dbReference type="AlphaFoldDB" id="A0A0B2W5P7"/>
<evidence type="ECO:0000256" key="1">
    <source>
        <dbReference type="SAM" id="Coils"/>
    </source>
</evidence>
<protein>
    <submittedName>
        <fullName evidence="3">Uncharacterized protein</fullName>
    </submittedName>
</protein>
<dbReference type="Proteomes" id="UP000031036">
    <property type="component" value="Unassembled WGS sequence"/>
</dbReference>
<evidence type="ECO:0000256" key="2">
    <source>
        <dbReference type="SAM" id="MobiDB-lite"/>
    </source>
</evidence>
<organism evidence="3 4">
    <name type="scientific">Toxocara canis</name>
    <name type="common">Canine roundworm</name>
    <dbReference type="NCBI Taxonomy" id="6265"/>
    <lineage>
        <taxon>Eukaryota</taxon>
        <taxon>Metazoa</taxon>
        <taxon>Ecdysozoa</taxon>
        <taxon>Nematoda</taxon>
        <taxon>Chromadorea</taxon>
        <taxon>Rhabditida</taxon>
        <taxon>Spirurina</taxon>
        <taxon>Ascaridomorpha</taxon>
        <taxon>Ascaridoidea</taxon>
        <taxon>Toxocaridae</taxon>
        <taxon>Toxocara</taxon>
    </lineage>
</organism>
<name>A0A0B2W5P7_TOXCA</name>
<sequence length="154" mass="17321">MRDQLVNRADNVHVKEAFEVSNHPLLTGSGKGLGRAETREGAVRTLLHPQQHTDRDTTSATALKAMAASEERKLELERKKQKLAEMNKDKNVERKSDVACCLEDHLWRTEHESVLEAELRIEEDMSDVRILQATVESSHANDPHPVIGGKPKLD</sequence>
<feature type="region of interest" description="Disordered" evidence="2">
    <location>
        <begin position="135"/>
        <end position="154"/>
    </location>
</feature>
<keyword evidence="4" id="KW-1185">Reference proteome</keyword>
<evidence type="ECO:0000313" key="4">
    <source>
        <dbReference type="Proteomes" id="UP000031036"/>
    </source>
</evidence>
<keyword evidence="1" id="KW-0175">Coiled coil</keyword>
<gene>
    <name evidence="3" type="ORF">Tcan_02949</name>
</gene>
<proteinExistence type="predicted"/>
<feature type="coiled-coil region" evidence="1">
    <location>
        <begin position="66"/>
        <end position="96"/>
    </location>
</feature>